<keyword evidence="11" id="KW-1185">Reference proteome</keyword>
<name>A0A1M6IYG0_9PROT</name>
<dbReference type="CDD" id="cd06582">
    <property type="entry name" value="TM_PBP1_LivH_like"/>
    <property type="match status" value="1"/>
</dbReference>
<feature type="transmembrane region" description="Helical" evidence="9">
    <location>
        <begin position="261"/>
        <end position="283"/>
    </location>
</feature>
<keyword evidence="2" id="KW-0813">Transport</keyword>
<feature type="transmembrane region" description="Helical" evidence="9">
    <location>
        <begin position="34"/>
        <end position="54"/>
    </location>
</feature>
<evidence type="ECO:0000313" key="10">
    <source>
        <dbReference type="EMBL" id="SHJ39528.1"/>
    </source>
</evidence>
<evidence type="ECO:0000256" key="7">
    <source>
        <dbReference type="ARBA" id="ARBA00023136"/>
    </source>
</evidence>
<dbReference type="InterPro" id="IPR001851">
    <property type="entry name" value="ABC_transp_permease"/>
</dbReference>
<dbReference type="Pfam" id="PF02653">
    <property type="entry name" value="BPD_transp_2"/>
    <property type="match status" value="1"/>
</dbReference>
<comment type="similarity">
    <text evidence="8">Belongs to the binding-protein-dependent transport system permease family. LivHM subfamily.</text>
</comment>
<sequence length="289" mass="30931">MGYAIVQVLNALSFSALLLLTALGLSVVLSLMNFINLAHGSFYLLGSYIAVFWFASGAPWWLAFPVAFLATALAGALLERFPFRGFYARTHLMQVLLTYGLSVVFADLMRWGFGAQILSPELPEPLQGVVFLLDMPFPVYRLFLIGVGFFLAGILWVLLDRTLWGAVVRASVADRGMVETLGIDTRRVLSAVLVLSAGLGGVSGALGAGMLAAYPGLDEEVLILALVTVVVGGLGTFRGTVLSALVVGFALTFSKVWFPEFANVVAFSAMAVLLLLRPAGLVAPRLRQV</sequence>
<proteinExistence type="inferred from homology"/>
<dbReference type="PANTHER" id="PTHR11795">
    <property type="entry name" value="BRANCHED-CHAIN AMINO ACID TRANSPORT SYSTEM PERMEASE PROTEIN LIVH"/>
    <property type="match status" value="1"/>
</dbReference>
<dbReference type="OrthoDB" id="9807115at2"/>
<feature type="transmembrane region" description="Helical" evidence="9">
    <location>
        <begin position="60"/>
        <end position="78"/>
    </location>
</feature>
<keyword evidence="3" id="KW-1003">Cell membrane</keyword>
<dbReference type="EMBL" id="FQZF01000013">
    <property type="protein sequence ID" value="SHJ39528.1"/>
    <property type="molecule type" value="Genomic_DNA"/>
</dbReference>
<gene>
    <name evidence="10" type="ORF">SAMN02745194_02454</name>
</gene>
<evidence type="ECO:0000256" key="4">
    <source>
        <dbReference type="ARBA" id="ARBA00022692"/>
    </source>
</evidence>
<evidence type="ECO:0000256" key="8">
    <source>
        <dbReference type="ARBA" id="ARBA00037998"/>
    </source>
</evidence>
<feature type="transmembrane region" description="Helical" evidence="9">
    <location>
        <begin position="99"/>
        <end position="119"/>
    </location>
</feature>
<comment type="subcellular location">
    <subcellularLocation>
        <location evidence="1">Cell membrane</location>
        <topology evidence="1">Multi-pass membrane protein</topology>
    </subcellularLocation>
</comment>
<evidence type="ECO:0000256" key="2">
    <source>
        <dbReference type="ARBA" id="ARBA00022448"/>
    </source>
</evidence>
<dbReference type="PANTHER" id="PTHR11795:SF442">
    <property type="entry name" value="ABC TRANSPORTER ATP-BINDING PROTEIN"/>
    <property type="match status" value="1"/>
</dbReference>
<evidence type="ECO:0000313" key="11">
    <source>
        <dbReference type="Proteomes" id="UP000184387"/>
    </source>
</evidence>
<keyword evidence="6 9" id="KW-1133">Transmembrane helix</keyword>
<dbReference type="GO" id="GO:0005886">
    <property type="term" value="C:plasma membrane"/>
    <property type="evidence" value="ECO:0007669"/>
    <property type="project" value="UniProtKB-SubCell"/>
</dbReference>
<dbReference type="Proteomes" id="UP000184387">
    <property type="component" value="Unassembled WGS sequence"/>
</dbReference>
<evidence type="ECO:0000256" key="5">
    <source>
        <dbReference type="ARBA" id="ARBA00022970"/>
    </source>
</evidence>
<feature type="transmembrane region" description="Helical" evidence="9">
    <location>
        <begin position="139"/>
        <end position="159"/>
    </location>
</feature>
<keyword evidence="7 9" id="KW-0472">Membrane</keyword>
<dbReference type="GO" id="GO:0022857">
    <property type="term" value="F:transmembrane transporter activity"/>
    <property type="evidence" value="ECO:0007669"/>
    <property type="project" value="InterPro"/>
</dbReference>
<evidence type="ECO:0000256" key="3">
    <source>
        <dbReference type="ARBA" id="ARBA00022475"/>
    </source>
</evidence>
<evidence type="ECO:0000256" key="1">
    <source>
        <dbReference type="ARBA" id="ARBA00004651"/>
    </source>
</evidence>
<keyword evidence="4 9" id="KW-0812">Transmembrane</keyword>
<feature type="transmembrane region" description="Helical" evidence="9">
    <location>
        <begin position="6"/>
        <end position="27"/>
    </location>
</feature>
<dbReference type="RefSeq" id="WP_073135090.1">
    <property type="nucleotide sequence ID" value="NZ_FQZF01000013.1"/>
</dbReference>
<dbReference type="AlphaFoldDB" id="A0A1M6IYG0"/>
<evidence type="ECO:0000256" key="6">
    <source>
        <dbReference type="ARBA" id="ARBA00022989"/>
    </source>
</evidence>
<organism evidence="10 11">
    <name type="scientific">Muricoccus roseus</name>
    <dbReference type="NCBI Taxonomy" id="198092"/>
    <lineage>
        <taxon>Bacteria</taxon>
        <taxon>Pseudomonadati</taxon>
        <taxon>Pseudomonadota</taxon>
        <taxon>Alphaproteobacteria</taxon>
        <taxon>Acetobacterales</taxon>
        <taxon>Roseomonadaceae</taxon>
        <taxon>Muricoccus</taxon>
    </lineage>
</organism>
<evidence type="ECO:0000256" key="9">
    <source>
        <dbReference type="SAM" id="Phobius"/>
    </source>
</evidence>
<dbReference type="GO" id="GO:0006865">
    <property type="term" value="P:amino acid transport"/>
    <property type="evidence" value="ECO:0007669"/>
    <property type="project" value="UniProtKB-KW"/>
</dbReference>
<dbReference type="InterPro" id="IPR052157">
    <property type="entry name" value="BCAA_transport_permease"/>
</dbReference>
<protein>
    <submittedName>
        <fullName evidence="10">Branched-chain amino acid transport system permease protein</fullName>
    </submittedName>
</protein>
<feature type="transmembrane region" description="Helical" evidence="9">
    <location>
        <begin position="191"/>
        <end position="215"/>
    </location>
</feature>
<keyword evidence="5" id="KW-0029">Amino-acid transport</keyword>
<accession>A0A1M6IYG0</accession>
<reference evidence="10 11" key="1">
    <citation type="submission" date="2016-11" db="EMBL/GenBank/DDBJ databases">
        <authorList>
            <person name="Jaros S."/>
            <person name="Januszkiewicz K."/>
            <person name="Wedrychowicz H."/>
        </authorList>
    </citation>
    <scope>NUCLEOTIDE SEQUENCE [LARGE SCALE GENOMIC DNA]</scope>
    <source>
        <strain evidence="10 11">DSM 14916</strain>
    </source>
</reference>
<dbReference type="STRING" id="198092.SAMN02745194_02454"/>
<feature type="transmembrane region" description="Helical" evidence="9">
    <location>
        <begin position="221"/>
        <end position="249"/>
    </location>
</feature>